<dbReference type="STRING" id="866771.HMPREF9296_0497"/>
<dbReference type="SUPFAM" id="SSF52540">
    <property type="entry name" value="P-loop containing nucleoside triphosphate hydrolases"/>
    <property type="match status" value="1"/>
</dbReference>
<sequence>MSETYIPLIKKTRWVDLSNEHQRLRETVEKDLKSGCCENSNIQPIMLQGAFGIGKSTTLYYLFHYGWEVLHTPTFYMPLAKIVEEVKKEAVNSPTGKVENNELSIIIRKMISSQIESLKDNDWDELTDVAFPEFKGRYEKNELTLTEYLKDFEPVVLDAEKTSESEMGKTVFSQEVIREALATNNIPLLLVDEFESKFYELKRIVESSGGGILRELFDQIVQSKPFLLVIGNGPASGYEVAKEKGADGNNDSETAANRRLKTMQIPFPTAELLKKKFMKERPNGYVNFIWWMSRCRPGHIQKLRDEIDYQAFSEKKFIDFINERIFKDPIDESGEDVKYLKTKYFNDLNSYIRPIAGKLLLNFEPYEIKVEDSYKDAIKDSAENFFCTDEDGLVNVEKALNPALSDDFSTYLKLRQDNDGKFGEVDYLSHLAKYFNYILSACADKNGNIAFSTACRNIKEKALATTFLVPLLELTYDFVSQYEDNDKSEIKQTKDFILECIKHIEQSVETESIDDDFENLNGLFEICKVKSGNDLYMQFSLRAIREFIEQPIGSPKLNYKEMSLEKKLAESNIRQSVLLTAGLTNNKIVFVPLLDEGQMDKYILRLKEYIRSAKTELHEDAAKTLRIVFFQTNEKIDALKNELCMDSNGNITAIAKLKKLVFEDYNTYQFNFGGQIADFIDSLAKIVIAAGSCGELAGANEDRTIDVNSAIAIIKNREWTKQKEVVRTIEHYSRLVNEGDTCVVKTISNSQAKEYKDALCDLICEAEDYDDNICWDFNNVLESSVTNTISKYLGLYYILENAKKKTEANPSFVKVLQMVGNHSHKLFLSPVEDVITKSFHFDQILKIISSNESNKLLASYDKDDVISKHMLSFATMMKTERIATKISDLLSFIKDDLDSHWFTTYNNQLSYGSSKGKMFMTLLYLQSYVESMDFTPLRTELNIRIADKEKTLTEIVCKVSQAIDAITDLLYSKKYQRANPENMPFQGYVSGLQQVSQLLANCKRILAEEPDSITIFAVVSSIVWRIANITSNASTVCSQITGVLTSLNSKKERIEREYQTQINTIYQDPLTAKLISLGEQSPTGQIPRFDGDWCWWQYARYMTPKSEVSAVLDAKLTPAKENTIDNNDIQKFKECLESALTASSYKTKIDDALKTCKSCKESASSYNTVKNYISELIKCE</sequence>
<proteinExistence type="predicted"/>
<evidence type="ECO:0000313" key="1">
    <source>
        <dbReference type="EMBL" id="EFL45380.1"/>
    </source>
</evidence>
<dbReference type="EMBL" id="AEDO01000050">
    <property type="protein sequence ID" value="EFL45380.1"/>
    <property type="molecule type" value="Genomic_DNA"/>
</dbReference>
<reference evidence="1 2" key="1">
    <citation type="submission" date="2010-08" db="EMBL/GenBank/DDBJ databases">
        <authorList>
            <person name="Durkin A.S."/>
            <person name="Madupu R."/>
            <person name="Torralba M."/>
            <person name="Gillis M."/>
            <person name="Methe B."/>
            <person name="Sutton G."/>
            <person name="Nelson K.E."/>
        </authorList>
    </citation>
    <scope>NUCLEOTIDE SEQUENCE [LARGE SCALE GENOMIC DNA]</scope>
    <source>
        <strain evidence="1 2">FB035-09AN</strain>
    </source>
</reference>
<dbReference type="Proteomes" id="UP000003610">
    <property type="component" value="Unassembled WGS sequence"/>
</dbReference>
<protein>
    <submittedName>
        <fullName evidence="1">Uncharacterized protein</fullName>
    </submittedName>
</protein>
<comment type="caution">
    <text evidence="1">The sequence shown here is derived from an EMBL/GenBank/DDBJ whole genome shotgun (WGS) entry which is preliminary data.</text>
</comment>
<name>E1KT22_9BACT</name>
<evidence type="ECO:0000313" key="2">
    <source>
        <dbReference type="Proteomes" id="UP000003610"/>
    </source>
</evidence>
<dbReference type="RefSeq" id="WP_004357619.1">
    <property type="nucleotide sequence ID" value="NZ_AEDO01000050.1"/>
</dbReference>
<dbReference type="eggNOG" id="ENOG5033SV8">
    <property type="taxonomic scope" value="Bacteria"/>
</dbReference>
<gene>
    <name evidence="1" type="ORF">HMPREF9296_0497</name>
</gene>
<dbReference type="InterPro" id="IPR027417">
    <property type="entry name" value="P-loop_NTPase"/>
</dbReference>
<organism evidence="1 2">
    <name type="scientific">Prevotella disiens FB035-09AN</name>
    <dbReference type="NCBI Taxonomy" id="866771"/>
    <lineage>
        <taxon>Bacteria</taxon>
        <taxon>Pseudomonadati</taxon>
        <taxon>Bacteroidota</taxon>
        <taxon>Bacteroidia</taxon>
        <taxon>Bacteroidales</taxon>
        <taxon>Prevotellaceae</taxon>
        <taxon>Prevotella</taxon>
    </lineage>
</organism>
<accession>E1KT22</accession>
<dbReference type="AlphaFoldDB" id="E1KT22"/>